<reference evidence="6 7" key="1">
    <citation type="journal article" date="2014" name="BMC Genomics">
        <title>Comparison of environmental and isolate Sulfobacillus genomes reveals diverse carbon, sulfur, nitrogen, and hydrogen metabolisms.</title>
        <authorList>
            <person name="Justice N.B."/>
            <person name="Norman A."/>
            <person name="Brown C.T."/>
            <person name="Singh A."/>
            <person name="Thomas B.C."/>
            <person name="Banfield J.F."/>
        </authorList>
    </citation>
    <scope>NUCLEOTIDE SEQUENCE [LARGE SCALE GENOMIC DNA]</scope>
    <source>
        <strain evidence="6">AMDSBA1</strain>
    </source>
</reference>
<evidence type="ECO:0000313" key="6">
    <source>
        <dbReference type="EMBL" id="PSR29667.1"/>
    </source>
</evidence>
<dbReference type="PANTHER" id="PTHR30126">
    <property type="entry name" value="HTH-TYPE TRANSCRIPTIONAL REGULATOR"/>
    <property type="match status" value="1"/>
</dbReference>
<dbReference type="PRINTS" id="PR00039">
    <property type="entry name" value="HTHLYSR"/>
</dbReference>
<dbReference type="Pfam" id="PF03466">
    <property type="entry name" value="LysR_substrate"/>
    <property type="match status" value="1"/>
</dbReference>
<dbReference type="FunFam" id="1.10.10.10:FF:000001">
    <property type="entry name" value="LysR family transcriptional regulator"/>
    <property type="match status" value="1"/>
</dbReference>
<dbReference type="Pfam" id="PF00126">
    <property type="entry name" value="HTH_1"/>
    <property type="match status" value="1"/>
</dbReference>
<dbReference type="AlphaFoldDB" id="A0A2T2X5D4"/>
<dbReference type="InterPro" id="IPR036390">
    <property type="entry name" value="WH_DNA-bd_sf"/>
</dbReference>
<dbReference type="Proteomes" id="UP000242699">
    <property type="component" value="Unassembled WGS sequence"/>
</dbReference>
<evidence type="ECO:0000256" key="3">
    <source>
        <dbReference type="ARBA" id="ARBA00023125"/>
    </source>
</evidence>
<evidence type="ECO:0000259" key="5">
    <source>
        <dbReference type="PROSITE" id="PS50931"/>
    </source>
</evidence>
<name>A0A2T2X5D4_9FIRM</name>
<proteinExistence type="inferred from homology"/>
<dbReference type="EMBL" id="PXYT01000014">
    <property type="protein sequence ID" value="PSR29667.1"/>
    <property type="molecule type" value="Genomic_DNA"/>
</dbReference>
<dbReference type="GO" id="GO:0003700">
    <property type="term" value="F:DNA-binding transcription factor activity"/>
    <property type="evidence" value="ECO:0007669"/>
    <property type="project" value="InterPro"/>
</dbReference>
<accession>A0A2T2X5D4</accession>
<comment type="similarity">
    <text evidence="1">Belongs to the LysR transcriptional regulatory family.</text>
</comment>
<organism evidence="6 7">
    <name type="scientific">Sulfobacillus benefaciens</name>
    <dbReference type="NCBI Taxonomy" id="453960"/>
    <lineage>
        <taxon>Bacteria</taxon>
        <taxon>Bacillati</taxon>
        <taxon>Bacillota</taxon>
        <taxon>Clostridia</taxon>
        <taxon>Eubacteriales</taxon>
        <taxon>Clostridiales Family XVII. Incertae Sedis</taxon>
        <taxon>Sulfobacillus</taxon>
    </lineage>
</organism>
<sequence>MRFSPPSSLITSDVLTIRMWYDRNNKLYEICIENGAQTMNDEVLKSFRVVATAGSLSRAAQILRLSQPTISRHVQQLEEEVGTSLLDRSSHPLVLTPAGAMILEFAGRTLTDWNTLKQSFSSPPFITSSIEIASSTVPAKVLVLPAVARFLRDYPSISVHVSVMNSQKVIQAVQRETVDVGFAGMKPDEPSWRIEVIGQDEVCLIVPDRLPYRKWPQNIPLHQLEKLAVVERREGSGTQLTAYNMLRERGIAPRFHVVCEVDSHEELIEAVATGIGVGFASRQVVARTCQPQIKAVRLQGGPIVRDLYALSKQLVKDGSPTALLLSYVRMQNSVMDGM</sequence>
<dbReference type="Gene3D" id="3.40.190.290">
    <property type="match status" value="1"/>
</dbReference>
<dbReference type="InterPro" id="IPR036388">
    <property type="entry name" value="WH-like_DNA-bd_sf"/>
</dbReference>
<keyword evidence="3" id="KW-0238">DNA-binding</keyword>
<protein>
    <recommendedName>
        <fullName evidence="5">HTH lysR-type domain-containing protein</fullName>
    </recommendedName>
</protein>
<dbReference type="PANTHER" id="PTHR30126:SF40">
    <property type="entry name" value="HTH-TYPE TRANSCRIPTIONAL REGULATOR GLTR"/>
    <property type="match status" value="1"/>
</dbReference>
<dbReference type="SUPFAM" id="SSF46785">
    <property type="entry name" value="Winged helix' DNA-binding domain"/>
    <property type="match status" value="1"/>
</dbReference>
<evidence type="ECO:0000256" key="4">
    <source>
        <dbReference type="ARBA" id="ARBA00023163"/>
    </source>
</evidence>
<dbReference type="InterPro" id="IPR005119">
    <property type="entry name" value="LysR_subst-bd"/>
</dbReference>
<keyword evidence="4" id="KW-0804">Transcription</keyword>
<evidence type="ECO:0000313" key="7">
    <source>
        <dbReference type="Proteomes" id="UP000242699"/>
    </source>
</evidence>
<dbReference type="GO" id="GO:0000976">
    <property type="term" value="F:transcription cis-regulatory region binding"/>
    <property type="evidence" value="ECO:0007669"/>
    <property type="project" value="TreeGrafter"/>
</dbReference>
<dbReference type="InterPro" id="IPR000847">
    <property type="entry name" value="LysR_HTH_N"/>
</dbReference>
<evidence type="ECO:0000256" key="1">
    <source>
        <dbReference type="ARBA" id="ARBA00009437"/>
    </source>
</evidence>
<dbReference type="PROSITE" id="PS50931">
    <property type="entry name" value="HTH_LYSR"/>
    <property type="match status" value="1"/>
</dbReference>
<dbReference type="SUPFAM" id="SSF53850">
    <property type="entry name" value="Periplasmic binding protein-like II"/>
    <property type="match status" value="1"/>
</dbReference>
<feature type="domain" description="HTH lysR-type" evidence="5">
    <location>
        <begin position="39"/>
        <end position="96"/>
    </location>
</feature>
<comment type="caution">
    <text evidence="6">The sequence shown here is derived from an EMBL/GenBank/DDBJ whole genome shotgun (WGS) entry which is preliminary data.</text>
</comment>
<dbReference type="Gene3D" id="1.10.10.10">
    <property type="entry name" value="Winged helix-like DNA-binding domain superfamily/Winged helix DNA-binding domain"/>
    <property type="match status" value="1"/>
</dbReference>
<gene>
    <name evidence="6" type="ORF">C7B43_07705</name>
</gene>
<keyword evidence="2" id="KW-0805">Transcription regulation</keyword>
<evidence type="ECO:0000256" key="2">
    <source>
        <dbReference type="ARBA" id="ARBA00023015"/>
    </source>
</evidence>